<feature type="compositionally biased region" description="Low complexity" evidence="1">
    <location>
        <begin position="224"/>
        <end position="238"/>
    </location>
</feature>
<feature type="compositionally biased region" description="Polar residues" evidence="1">
    <location>
        <begin position="7"/>
        <end position="18"/>
    </location>
</feature>
<dbReference type="EMBL" id="MU128929">
    <property type="protein sequence ID" value="KAF9517877.1"/>
    <property type="molecule type" value="Genomic_DNA"/>
</dbReference>
<gene>
    <name evidence="2" type="ORF">BS47DRAFT_451563</name>
</gene>
<reference evidence="2" key="1">
    <citation type="journal article" date="2020" name="Nat. Commun.">
        <title>Large-scale genome sequencing of mycorrhizal fungi provides insights into the early evolution of symbiotic traits.</title>
        <authorList>
            <person name="Miyauchi S."/>
            <person name="Kiss E."/>
            <person name="Kuo A."/>
            <person name="Drula E."/>
            <person name="Kohler A."/>
            <person name="Sanchez-Garcia M."/>
            <person name="Morin E."/>
            <person name="Andreopoulos B."/>
            <person name="Barry K.W."/>
            <person name="Bonito G."/>
            <person name="Buee M."/>
            <person name="Carver A."/>
            <person name="Chen C."/>
            <person name="Cichocki N."/>
            <person name="Clum A."/>
            <person name="Culley D."/>
            <person name="Crous P.W."/>
            <person name="Fauchery L."/>
            <person name="Girlanda M."/>
            <person name="Hayes R.D."/>
            <person name="Keri Z."/>
            <person name="LaButti K."/>
            <person name="Lipzen A."/>
            <person name="Lombard V."/>
            <person name="Magnuson J."/>
            <person name="Maillard F."/>
            <person name="Murat C."/>
            <person name="Nolan M."/>
            <person name="Ohm R.A."/>
            <person name="Pangilinan J."/>
            <person name="Pereira M.F."/>
            <person name="Perotto S."/>
            <person name="Peter M."/>
            <person name="Pfister S."/>
            <person name="Riley R."/>
            <person name="Sitrit Y."/>
            <person name="Stielow J.B."/>
            <person name="Szollosi G."/>
            <person name="Zifcakova L."/>
            <person name="Stursova M."/>
            <person name="Spatafora J.W."/>
            <person name="Tedersoo L."/>
            <person name="Vaario L.M."/>
            <person name="Yamada A."/>
            <person name="Yan M."/>
            <person name="Wang P."/>
            <person name="Xu J."/>
            <person name="Bruns T."/>
            <person name="Baldrian P."/>
            <person name="Vilgalys R."/>
            <person name="Dunand C."/>
            <person name="Henrissat B."/>
            <person name="Grigoriev I.V."/>
            <person name="Hibbett D."/>
            <person name="Nagy L.G."/>
            <person name="Martin F.M."/>
        </authorList>
    </citation>
    <scope>NUCLEOTIDE SEQUENCE</scope>
    <source>
        <strain evidence="2">UP504</strain>
    </source>
</reference>
<feature type="region of interest" description="Disordered" evidence="1">
    <location>
        <begin position="1"/>
        <end position="23"/>
    </location>
</feature>
<dbReference type="AlphaFoldDB" id="A0A9P6B5P0"/>
<accession>A0A9P6B5P0</accession>
<evidence type="ECO:0000256" key="1">
    <source>
        <dbReference type="SAM" id="MobiDB-lite"/>
    </source>
</evidence>
<keyword evidence="3" id="KW-1185">Reference proteome</keyword>
<feature type="compositionally biased region" description="Low complexity" evidence="1">
    <location>
        <begin position="138"/>
        <end position="152"/>
    </location>
</feature>
<feature type="region of interest" description="Disordered" evidence="1">
    <location>
        <begin position="64"/>
        <end position="344"/>
    </location>
</feature>
<evidence type="ECO:0000313" key="2">
    <source>
        <dbReference type="EMBL" id="KAF9517877.1"/>
    </source>
</evidence>
<dbReference type="Proteomes" id="UP000886523">
    <property type="component" value="Unassembled WGS sequence"/>
</dbReference>
<feature type="compositionally biased region" description="Polar residues" evidence="1">
    <location>
        <begin position="194"/>
        <end position="214"/>
    </location>
</feature>
<evidence type="ECO:0000313" key="3">
    <source>
        <dbReference type="Proteomes" id="UP000886523"/>
    </source>
</evidence>
<feature type="compositionally biased region" description="Polar residues" evidence="1">
    <location>
        <begin position="153"/>
        <end position="163"/>
    </location>
</feature>
<feature type="compositionally biased region" description="Polar residues" evidence="1">
    <location>
        <begin position="93"/>
        <end position="119"/>
    </location>
</feature>
<name>A0A9P6B5P0_9AGAM</name>
<feature type="compositionally biased region" description="Polar residues" evidence="1">
    <location>
        <begin position="301"/>
        <end position="317"/>
    </location>
</feature>
<comment type="caution">
    <text evidence="2">The sequence shown here is derived from an EMBL/GenBank/DDBJ whole genome shotgun (WGS) entry which is preliminary data.</text>
</comment>
<proteinExistence type="predicted"/>
<organism evidence="2 3">
    <name type="scientific">Hydnum rufescens UP504</name>
    <dbReference type="NCBI Taxonomy" id="1448309"/>
    <lineage>
        <taxon>Eukaryota</taxon>
        <taxon>Fungi</taxon>
        <taxon>Dikarya</taxon>
        <taxon>Basidiomycota</taxon>
        <taxon>Agaricomycotina</taxon>
        <taxon>Agaricomycetes</taxon>
        <taxon>Cantharellales</taxon>
        <taxon>Hydnaceae</taxon>
        <taxon>Hydnum</taxon>
    </lineage>
</organism>
<sequence>MPDAPRQDNSTPSTSMKQSVAEDPSYNVWDAKASNLAHQSPSSYVPASSLTMLRTESLFQCDAGLERRSSMPARSTRPALRAERSSRIPHVGSRNSLASESTTATAYSVRPTPTVSRNPSPARRSIHSKPKAPSRPLPKASGPPAHHPPSASVTNSASTSRSFSPVKISSLPSRVHTHRQPSSERHKPLPIPAPQTTLRSRPASQMSLRLQRPTSVAAASRPATSRPVHSRTSSSESSHATDVTTGVALGPSRLGTATRSGVARPNEVPLRSMRSTTNLMALGTGTSSTRGRTRSNTTSNVTQTGSARATSTPSLDNNVKRGPGTGSMRPPPLPPARTGISRAS</sequence>
<protein>
    <submittedName>
        <fullName evidence="2">Uncharacterized protein</fullName>
    </submittedName>
</protein>
<feature type="compositionally biased region" description="Low complexity" evidence="1">
    <location>
        <begin position="283"/>
        <end position="300"/>
    </location>
</feature>